<dbReference type="EMBL" id="BNAT01000011">
    <property type="protein sequence ID" value="GHH89077.1"/>
    <property type="molecule type" value="Genomic_DNA"/>
</dbReference>
<evidence type="ECO:0000256" key="1">
    <source>
        <dbReference type="SAM" id="MobiDB-lite"/>
    </source>
</evidence>
<gene>
    <name evidence="2" type="ORF">GCM10017771_37320</name>
</gene>
<accession>A0A919GQT7</accession>
<reference evidence="2" key="1">
    <citation type="journal article" date="2014" name="Int. J. Syst. Evol. Microbiol.">
        <title>Complete genome sequence of Corynebacterium casei LMG S-19264T (=DSM 44701T), isolated from a smear-ripened cheese.</title>
        <authorList>
            <consortium name="US DOE Joint Genome Institute (JGI-PGF)"/>
            <person name="Walter F."/>
            <person name="Albersmeier A."/>
            <person name="Kalinowski J."/>
            <person name="Ruckert C."/>
        </authorList>
    </citation>
    <scope>NUCLEOTIDE SEQUENCE</scope>
    <source>
        <strain evidence="2">CGMCC 4.7403</strain>
    </source>
</reference>
<dbReference type="AlphaFoldDB" id="A0A919GQT7"/>
<comment type="caution">
    <text evidence="2">The sequence shown here is derived from an EMBL/GenBank/DDBJ whole genome shotgun (WGS) entry which is preliminary data.</text>
</comment>
<name>A0A919GQT7_9ACTN</name>
<dbReference type="Proteomes" id="UP000603227">
    <property type="component" value="Unassembled WGS sequence"/>
</dbReference>
<evidence type="ECO:0000313" key="2">
    <source>
        <dbReference type="EMBL" id="GHH89077.1"/>
    </source>
</evidence>
<protein>
    <submittedName>
        <fullName evidence="2">Uncharacterized protein</fullName>
    </submittedName>
</protein>
<proteinExistence type="predicted"/>
<organism evidence="2 3">
    <name type="scientific">Streptomyces capitiformicae</name>
    <dbReference type="NCBI Taxonomy" id="2014920"/>
    <lineage>
        <taxon>Bacteria</taxon>
        <taxon>Bacillati</taxon>
        <taxon>Actinomycetota</taxon>
        <taxon>Actinomycetes</taxon>
        <taxon>Kitasatosporales</taxon>
        <taxon>Streptomycetaceae</taxon>
        <taxon>Streptomyces</taxon>
    </lineage>
</organism>
<feature type="compositionally biased region" description="Basic and acidic residues" evidence="1">
    <location>
        <begin position="18"/>
        <end position="28"/>
    </location>
</feature>
<evidence type="ECO:0000313" key="3">
    <source>
        <dbReference type="Proteomes" id="UP000603227"/>
    </source>
</evidence>
<keyword evidence="3" id="KW-1185">Reference proteome</keyword>
<feature type="region of interest" description="Disordered" evidence="1">
    <location>
        <begin position="1"/>
        <end position="28"/>
    </location>
</feature>
<reference evidence="2" key="2">
    <citation type="submission" date="2020-09" db="EMBL/GenBank/DDBJ databases">
        <authorList>
            <person name="Sun Q."/>
            <person name="Zhou Y."/>
        </authorList>
    </citation>
    <scope>NUCLEOTIDE SEQUENCE</scope>
    <source>
        <strain evidence="2">CGMCC 4.7403</strain>
    </source>
</reference>
<sequence length="95" mass="10652">MTRWGTGGRRWTTVDNGRSGDTERRSGDRELGWRAYDVVVGGFRGDPRRSEAIRGDPRRSEAMDAETAAVRRRVRLSGTRRGFKPSRFRGAPGTA</sequence>
<feature type="region of interest" description="Disordered" evidence="1">
    <location>
        <begin position="48"/>
        <end position="67"/>
    </location>
</feature>
<feature type="compositionally biased region" description="Basic and acidic residues" evidence="1">
    <location>
        <begin position="48"/>
        <end position="62"/>
    </location>
</feature>